<comment type="caution">
    <text evidence="10">Lacks conserved residue(s) required for the propagation of feature annotation.</text>
</comment>
<keyword evidence="12" id="KW-1185">Reference proteome</keyword>
<sequence>MASSDSDSDSSSPGRAEPNALASASSLVLLQAGSRLSTFALNQALVRLATPTAYGVAAIQFELLSSTILFLAREGIRSAVLRAPASADPTRLANVARLPLILSPLLAAACVTVYYRFAPAETTGQPGFTNALMVYVFAAMIELRVEPAHLAALRTRGVGLRVKAEGWGVAAKSVTTFVVLAVLSRLRSQGLDLLAFALGQLAYAGAVQSVYRSAQEWTMWRLQVIELEEKRAMKRYFDRDTLRLGWEMTAQSLVKHFLTEGDKFLISIFAPLQDQGGYALAANYGSLVARILFQPLEETARLFFSRTVGSTSPSTSTNNGKTPSSPQTLKRAASLLTALVLLYTHLALLLGAFVPPYLPLLCRLVLPRRFLASTAAPAILRAYIFSLPVMGLNGALEALVASAASAPTLRAQSGWMGFCSFSFLVCAVFLRRGWTNPGTEVVWANTLALGLRAAWAARFAKDLLGPELRWRRALPTPPVALAFAFAGWVARIAAPVAVDSIREQVRHVAIGVLCVGMCAVVCVLCEEDTLRAVVIMVGRRRD</sequence>
<organism evidence="11 12">
    <name type="scientific">Exidia glandulosa HHB12029</name>
    <dbReference type="NCBI Taxonomy" id="1314781"/>
    <lineage>
        <taxon>Eukaryota</taxon>
        <taxon>Fungi</taxon>
        <taxon>Dikarya</taxon>
        <taxon>Basidiomycota</taxon>
        <taxon>Agaricomycotina</taxon>
        <taxon>Agaricomycetes</taxon>
        <taxon>Auriculariales</taxon>
        <taxon>Exidiaceae</taxon>
        <taxon>Exidia</taxon>
    </lineage>
</organism>
<evidence type="ECO:0000256" key="8">
    <source>
        <dbReference type="ARBA" id="ARBA00044793"/>
    </source>
</evidence>
<keyword evidence="10" id="KW-0813">Transport</keyword>
<keyword evidence="6 10" id="KW-1133">Transmembrane helix</keyword>
<dbReference type="GO" id="GO:0034203">
    <property type="term" value="P:glycolipid translocation"/>
    <property type="evidence" value="ECO:0007669"/>
    <property type="project" value="TreeGrafter"/>
</dbReference>
<proteinExistence type="inferred from homology"/>
<dbReference type="PANTHER" id="PTHR13117:SF5">
    <property type="entry name" value="PROTEIN RFT1 HOMOLOG"/>
    <property type="match status" value="1"/>
</dbReference>
<dbReference type="Pfam" id="PF04506">
    <property type="entry name" value="Rft-1"/>
    <property type="match status" value="1"/>
</dbReference>
<dbReference type="InterPro" id="IPR007594">
    <property type="entry name" value="RFT1"/>
</dbReference>
<name>A0A166MSW5_EXIGL</name>
<accession>A0A166MSW5</accession>
<feature type="transmembrane region" description="Helical" evidence="10">
    <location>
        <begin position="335"/>
        <end position="358"/>
    </location>
</feature>
<keyword evidence="5 10" id="KW-0256">Endoplasmic reticulum</keyword>
<gene>
    <name evidence="11" type="ORF">EXIGLDRAFT_783939</name>
</gene>
<dbReference type="FunCoup" id="A0A166MSW5">
    <property type="interactions" value="403"/>
</dbReference>
<feature type="transmembrane region" description="Helical" evidence="10">
    <location>
        <begin position="378"/>
        <end position="401"/>
    </location>
</feature>
<evidence type="ECO:0000256" key="10">
    <source>
        <dbReference type="RuleBase" id="RU365067"/>
    </source>
</evidence>
<dbReference type="AlphaFoldDB" id="A0A166MSW5"/>
<evidence type="ECO:0000313" key="11">
    <source>
        <dbReference type="EMBL" id="KZV78362.1"/>
    </source>
</evidence>
<reference evidence="11 12" key="1">
    <citation type="journal article" date="2016" name="Mol. Biol. Evol.">
        <title>Comparative Genomics of Early-Diverging Mushroom-Forming Fungi Provides Insights into the Origins of Lignocellulose Decay Capabilities.</title>
        <authorList>
            <person name="Nagy L.G."/>
            <person name="Riley R."/>
            <person name="Tritt A."/>
            <person name="Adam C."/>
            <person name="Daum C."/>
            <person name="Floudas D."/>
            <person name="Sun H."/>
            <person name="Yadav J.S."/>
            <person name="Pangilinan J."/>
            <person name="Larsson K.H."/>
            <person name="Matsuura K."/>
            <person name="Barry K."/>
            <person name="Labutti K."/>
            <person name="Kuo R."/>
            <person name="Ohm R.A."/>
            <person name="Bhattacharya S.S."/>
            <person name="Shirouzu T."/>
            <person name="Yoshinaga Y."/>
            <person name="Martin F.M."/>
            <person name="Grigoriev I.V."/>
            <person name="Hibbett D.S."/>
        </authorList>
    </citation>
    <scope>NUCLEOTIDE SEQUENCE [LARGE SCALE GENOMIC DNA]</scope>
    <source>
        <strain evidence="11 12">HHB12029</strain>
    </source>
</reference>
<dbReference type="GO" id="GO:0005789">
    <property type="term" value="C:endoplasmic reticulum membrane"/>
    <property type="evidence" value="ECO:0007669"/>
    <property type="project" value="UniProtKB-SubCell"/>
</dbReference>
<dbReference type="OrthoDB" id="9979195at2759"/>
<comment type="pathway">
    <text evidence="2">Protein modification; protein glycosylation.</text>
</comment>
<evidence type="ECO:0000256" key="1">
    <source>
        <dbReference type="ARBA" id="ARBA00004477"/>
    </source>
</evidence>
<keyword evidence="4 10" id="KW-0812">Transmembrane</keyword>
<comment type="similarity">
    <text evidence="3 10">Belongs to the RFT1 family.</text>
</comment>
<evidence type="ECO:0000256" key="9">
    <source>
        <dbReference type="ARBA" id="ARBA00045912"/>
    </source>
</evidence>
<dbReference type="PANTHER" id="PTHR13117">
    <property type="entry name" value="ENDOPLASMIC RETICULUM MULTISPAN TRANSMEMBRANE PROTEIN-RELATED"/>
    <property type="match status" value="1"/>
</dbReference>
<dbReference type="Proteomes" id="UP000077266">
    <property type="component" value="Unassembled WGS sequence"/>
</dbReference>
<evidence type="ECO:0000256" key="3">
    <source>
        <dbReference type="ARBA" id="ARBA00010288"/>
    </source>
</evidence>
<comment type="function">
    <text evidence="9 10">Intramembrane glycolipid transporter that operates in the biosynthetic pathway of dolichol-linked oligosaccharides, the glycan precursors employed in protein asparagine (N)-glycosylation. The sequential addition of sugars to dolichol pyrophosphate produces dolichol-linked oligosaccharides containing fourteen sugars, including two GlcNAcs, nine mannoses and three glucoses. Once assembled, the oligosaccharide is transferred from the lipid to nascent proteins by oligosaccharyltransferases. The assembly of dolichol-linked oligosaccharides begins on the cytosolic side of the endoplasmic reticulum membrane and finishes in its lumen. RFT1 could mediate the translocation of the cytosolically oriented intermediate DolPP-GlcNAc2Man5, produced by ALG11, into the ER lumen where dolichol-linked oligosaccharides assembly continues. However, the intramembrane lipid transporter activity could not be confirmed in vitro.</text>
</comment>
<evidence type="ECO:0000256" key="7">
    <source>
        <dbReference type="ARBA" id="ARBA00023136"/>
    </source>
</evidence>
<feature type="transmembrane region" description="Helical" evidence="10">
    <location>
        <begin position="504"/>
        <end position="525"/>
    </location>
</feature>
<evidence type="ECO:0000256" key="2">
    <source>
        <dbReference type="ARBA" id="ARBA00004922"/>
    </source>
</evidence>
<dbReference type="EMBL" id="KV426932">
    <property type="protein sequence ID" value="KZV78362.1"/>
    <property type="molecule type" value="Genomic_DNA"/>
</dbReference>
<feature type="transmembrane region" description="Helical" evidence="10">
    <location>
        <begin position="479"/>
        <end position="498"/>
    </location>
</feature>
<protein>
    <recommendedName>
        <fullName evidence="8 10">Man(5)GlcNAc(2)-PP-dolichol translocation protein RFT1</fullName>
    </recommendedName>
</protein>
<dbReference type="STRING" id="1314781.A0A166MSW5"/>
<evidence type="ECO:0000256" key="4">
    <source>
        <dbReference type="ARBA" id="ARBA00022692"/>
    </source>
</evidence>
<comment type="subcellular location">
    <subcellularLocation>
        <location evidence="1 10">Endoplasmic reticulum membrane</location>
        <topology evidence="1 10">Multi-pass membrane protein</topology>
    </subcellularLocation>
</comment>
<feature type="transmembrane region" description="Helical" evidence="10">
    <location>
        <begin position="413"/>
        <end position="430"/>
    </location>
</feature>
<evidence type="ECO:0000256" key="6">
    <source>
        <dbReference type="ARBA" id="ARBA00022989"/>
    </source>
</evidence>
<evidence type="ECO:0000256" key="5">
    <source>
        <dbReference type="ARBA" id="ARBA00022824"/>
    </source>
</evidence>
<keyword evidence="7 10" id="KW-0472">Membrane</keyword>
<dbReference type="GO" id="GO:0006488">
    <property type="term" value="P:dolichol-linked oligosaccharide biosynthetic process"/>
    <property type="evidence" value="ECO:0007669"/>
    <property type="project" value="InterPro"/>
</dbReference>
<dbReference type="InParanoid" id="A0A166MSW5"/>
<evidence type="ECO:0000313" key="12">
    <source>
        <dbReference type="Proteomes" id="UP000077266"/>
    </source>
</evidence>